<dbReference type="HOGENOM" id="CLU_905861_0_0_12"/>
<evidence type="ECO:0000256" key="2">
    <source>
        <dbReference type="ARBA" id="ARBA00023125"/>
    </source>
</evidence>
<evidence type="ECO:0000256" key="3">
    <source>
        <dbReference type="ARBA" id="ARBA00023163"/>
    </source>
</evidence>
<keyword evidence="3" id="KW-0804">Transcription</keyword>
<sequence length="307" mass="33841">MKHIILFTYILIFSTGFAALVALIILDIRKKGMFVHRMIVVQALFIANLALVAVYYYLDQVVGLVSVEGSSLEQGMGAFGALLNIALYFSILGVLSSKEFALVKKYLLSVARLLNVCSIILLTVNLFFHVFGNGINSLVWSVILYLLIALTIGFFGLILLLADSYQTSQSLKTLVRGIGWCSVAFVPLGLGEFVLNRFTANMYHPLSLEYLYYLGCNGVMIVASLQSLAKRASAETAFGILNEEVAAKFSLTGREKEMANKIAQGKSNKEIAFDLGISEATVRTHIYNLYQKVGAQSRIELLNLLHD</sequence>
<dbReference type="CDD" id="cd06170">
    <property type="entry name" value="LuxR_C_like"/>
    <property type="match status" value="1"/>
</dbReference>
<dbReference type="InterPro" id="IPR036388">
    <property type="entry name" value="WH-like_DNA-bd_sf"/>
</dbReference>
<protein>
    <submittedName>
        <fullName evidence="6">Response regulator containing a CheY-like receiver domain and an HTH DNA-binding domain</fullName>
    </submittedName>
</protein>
<evidence type="ECO:0000256" key="4">
    <source>
        <dbReference type="SAM" id="Phobius"/>
    </source>
</evidence>
<dbReference type="Proteomes" id="UP000005632">
    <property type="component" value="Chromosome"/>
</dbReference>
<keyword evidence="4" id="KW-0812">Transmembrane</keyword>
<keyword evidence="4" id="KW-1133">Transmembrane helix</keyword>
<evidence type="ECO:0000313" key="7">
    <source>
        <dbReference type="Proteomes" id="UP000005632"/>
    </source>
</evidence>
<dbReference type="KEGG" id="sgp:SpiGrapes_2198"/>
<keyword evidence="7" id="KW-1185">Reference proteome</keyword>
<dbReference type="EMBL" id="CP003155">
    <property type="protein sequence ID" value="AEV29974.1"/>
    <property type="molecule type" value="Genomic_DNA"/>
</dbReference>
<organism evidence="6 7">
    <name type="scientific">Sphaerochaeta pleomorpha (strain ATCC BAA-1885 / DSM 22778 / Grapes)</name>
    <dbReference type="NCBI Taxonomy" id="158190"/>
    <lineage>
        <taxon>Bacteria</taxon>
        <taxon>Pseudomonadati</taxon>
        <taxon>Spirochaetota</taxon>
        <taxon>Spirochaetia</taxon>
        <taxon>Spirochaetales</taxon>
        <taxon>Sphaerochaetaceae</taxon>
        <taxon>Sphaerochaeta</taxon>
    </lineage>
</organism>
<dbReference type="eggNOG" id="COG2197">
    <property type="taxonomic scope" value="Bacteria"/>
</dbReference>
<keyword evidence="1" id="KW-0805">Transcription regulation</keyword>
<feature type="transmembrane region" description="Helical" evidence="4">
    <location>
        <begin position="173"/>
        <end position="190"/>
    </location>
</feature>
<proteinExistence type="predicted"/>
<dbReference type="Gene3D" id="1.10.10.10">
    <property type="entry name" value="Winged helix-like DNA-binding domain superfamily/Winged helix DNA-binding domain"/>
    <property type="match status" value="1"/>
</dbReference>
<dbReference type="InterPro" id="IPR000792">
    <property type="entry name" value="Tscrpt_reg_LuxR_C"/>
</dbReference>
<gene>
    <name evidence="6" type="ordered locus">SpiGrapes_2198</name>
</gene>
<dbReference type="GO" id="GO:0003677">
    <property type="term" value="F:DNA binding"/>
    <property type="evidence" value="ECO:0007669"/>
    <property type="project" value="UniProtKB-KW"/>
</dbReference>
<feature type="domain" description="HTH luxR-type" evidence="5">
    <location>
        <begin position="244"/>
        <end position="307"/>
    </location>
</feature>
<dbReference type="InterPro" id="IPR016032">
    <property type="entry name" value="Sig_transdc_resp-reg_C-effctor"/>
</dbReference>
<dbReference type="SMART" id="SM00421">
    <property type="entry name" value="HTH_LUXR"/>
    <property type="match status" value="1"/>
</dbReference>
<feature type="transmembrane region" description="Helical" evidence="4">
    <location>
        <begin position="107"/>
        <end position="132"/>
    </location>
</feature>
<name>G8QRX6_SPHPG</name>
<dbReference type="OrthoDB" id="370587at2"/>
<dbReference type="PRINTS" id="PR00038">
    <property type="entry name" value="HTHLUXR"/>
</dbReference>
<dbReference type="PROSITE" id="PS50043">
    <property type="entry name" value="HTH_LUXR_2"/>
    <property type="match status" value="1"/>
</dbReference>
<dbReference type="AlphaFoldDB" id="G8QRX6"/>
<feature type="transmembrane region" description="Helical" evidence="4">
    <location>
        <begin position="38"/>
        <end position="58"/>
    </location>
</feature>
<dbReference type="SUPFAM" id="SSF46894">
    <property type="entry name" value="C-terminal effector domain of the bipartite response regulators"/>
    <property type="match status" value="1"/>
</dbReference>
<dbReference type="PROSITE" id="PS00622">
    <property type="entry name" value="HTH_LUXR_1"/>
    <property type="match status" value="1"/>
</dbReference>
<dbReference type="GO" id="GO:0006355">
    <property type="term" value="P:regulation of DNA-templated transcription"/>
    <property type="evidence" value="ECO:0007669"/>
    <property type="project" value="InterPro"/>
</dbReference>
<evidence type="ECO:0000259" key="5">
    <source>
        <dbReference type="PROSITE" id="PS50043"/>
    </source>
</evidence>
<feature type="transmembrane region" description="Helical" evidence="4">
    <location>
        <begin position="138"/>
        <end position="161"/>
    </location>
</feature>
<evidence type="ECO:0000313" key="6">
    <source>
        <dbReference type="EMBL" id="AEV29974.1"/>
    </source>
</evidence>
<dbReference type="PANTHER" id="PTHR44688:SF16">
    <property type="entry name" value="DNA-BINDING TRANSCRIPTIONAL ACTIVATOR DEVR_DOSR"/>
    <property type="match status" value="1"/>
</dbReference>
<dbReference type="Pfam" id="PF00196">
    <property type="entry name" value="GerE"/>
    <property type="match status" value="1"/>
</dbReference>
<feature type="transmembrane region" description="Helical" evidence="4">
    <location>
        <begin position="78"/>
        <end position="95"/>
    </location>
</feature>
<evidence type="ECO:0000256" key="1">
    <source>
        <dbReference type="ARBA" id="ARBA00023015"/>
    </source>
</evidence>
<dbReference type="PANTHER" id="PTHR44688">
    <property type="entry name" value="DNA-BINDING TRANSCRIPTIONAL ACTIVATOR DEVR_DOSR"/>
    <property type="match status" value="1"/>
</dbReference>
<feature type="transmembrane region" description="Helical" evidence="4">
    <location>
        <begin position="210"/>
        <end position="229"/>
    </location>
</feature>
<feature type="transmembrane region" description="Helical" evidence="4">
    <location>
        <begin position="6"/>
        <end position="26"/>
    </location>
</feature>
<reference evidence="6 7" key="1">
    <citation type="submission" date="2011-11" db="EMBL/GenBank/DDBJ databases">
        <title>Complete sequence of Spirochaeta sp. grapes.</title>
        <authorList>
            <consortium name="US DOE Joint Genome Institute"/>
            <person name="Lucas S."/>
            <person name="Han J."/>
            <person name="Lapidus A."/>
            <person name="Cheng J.-F."/>
            <person name="Goodwin L."/>
            <person name="Pitluck S."/>
            <person name="Peters L."/>
            <person name="Ovchinnikova G."/>
            <person name="Munk A.C."/>
            <person name="Detter J.C."/>
            <person name="Han C."/>
            <person name="Tapia R."/>
            <person name="Land M."/>
            <person name="Hauser L."/>
            <person name="Kyrpides N."/>
            <person name="Ivanova N."/>
            <person name="Pagani I."/>
            <person name="Ritalahtilisa K."/>
            <person name="Loeffler F."/>
            <person name="Woyke T."/>
        </authorList>
    </citation>
    <scope>NUCLEOTIDE SEQUENCE [LARGE SCALE GENOMIC DNA]</scope>
    <source>
        <strain evidence="7">ATCC BAA-1885 / DSM 22778 / Grapes</strain>
    </source>
</reference>
<accession>G8QRX6</accession>
<keyword evidence="2 6" id="KW-0238">DNA-binding</keyword>
<dbReference type="STRING" id="158190.SpiGrapes_2198"/>
<keyword evidence="4" id="KW-0472">Membrane</keyword>
<dbReference type="RefSeq" id="WP_014270815.1">
    <property type="nucleotide sequence ID" value="NC_016633.1"/>
</dbReference>